<dbReference type="Proteomes" id="UP000790787">
    <property type="component" value="Chromosome 3"/>
</dbReference>
<reference evidence="1" key="1">
    <citation type="journal article" date="2014" name="Nat. Commun.">
        <title>The tobacco genome sequence and its comparison with those of tomato and potato.</title>
        <authorList>
            <person name="Sierro N."/>
            <person name="Battey J.N."/>
            <person name="Ouadi S."/>
            <person name="Bakaher N."/>
            <person name="Bovet L."/>
            <person name="Willig A."/>
            <person name="Goepfert S."/>
            <person name="Peitsch M.C."/>
            <person name="Ivanov N.V."/>
        </authorList>
    </citation>
    <scope>NUCLEOTIDE SEQUENCE [LARGE SCALE GENOMIC DNA]</scope>
</reference>
<name>A0A1S3YPL5_TOBAC</name>
<dbReference type="PANTHER" id="PTHR33240:SF8">
    <property type="entry name" value="OS03G0439900 PROTEIN"/>
    <property type="match status" value="1"/>
</dbReference>
<dbReference type="GeneID" id="107778267"/>
<evidence type="ECO:0000313" key="1">
    <source>
        <dbReference type="Proteomes" id="UP000790787"/>
    </source>
</evidence>
<proteinExistence type="predicted"/>
<dbReference type="RefSeq" id="XP_016453977.2">
    <property type="nucleotide sequence ID" value="XM_016598491.2"/>
</dbReference>
<protein>
    <submittedName>
        <fullName evidence="2">Uncharacterized protein LOC107778267</fullName>
    </submittedName>
</protein>
<gene>
    <name evidence="2" type="primary">LOC107778267</name>
</gene>
<dbReference type="OrthoDB" id="1468745at2759"/>
<dbReference type="PANTHER" id="PTHR33240">
    <property type="entry name" value="OS08G0508500 PROTEIN"/>
    <property type="match status" value="1"/>
</dbReference>
<organism evidence="1 2">
    <name type="scientific">Nicotiana tabacum</name>
    <name type="common">Common tobacco</name>
    <dbReference type="NCBI Taxonomy" id="4097"/>
    <lineage>
        <taxon>Eukaryota</taxon>
        <taxon>Viridiplantae</taxon>
        <taxon>Streptophyta</taxon>
        <taxon>Embryophyta</taxon>
        <taxon>Tracheophyta</taxon>
        <taxon>Spermatophyta</taxon>
        <taxon>Magnoliopsida</taxon>
        <taxon>eudicotyledons</taxon>
        <taxon>Gunneridae</taxon>
        <taxon>Pentapetalae</taxon>
        <taxon>asterids</taxon>
        <taxon>lamiids</taxon>
        <taxon>Solanales</taxon>
        <taxon>Solanaceae</taxon>
        <taxon>Nicotianoideae</taxon>
        <taxon>Nicotianeae</taxon>
        <taxon>Nicotiana</taxon>
    </lineage>
</organism>
<reference evidence="2" key="2">
    <citation type="submission" date="2025-08" db="UniProtKB">
        <authorList>
            <consortium name="RefSeq"/>
        </authorList>
    </citation>
    <scope>IDENTIFICATION</scope>
    <source>
        <tissue evidence="2">Leaf</tissue>
    </source>
</reference>
<dbReference type="RefSeq" id="XP_016453977.1">
    <property type="nucleotide sequence ID" value="XM_016598491.1"/>
</dbReference>
<keyword evidence="1" id="KW-1185">Reference proteome</keyword>
<dbReference type="AlphaFoldDB" id="A0A1S3YPL5"/>
<accession>A0A1S3YPL5</accession>
<sequence>MRNIKEAQLSKPIRSDPNQRDPNLWCEYYETHGHRIGDYRHLHEDVAMLLKNGHLREFLSDRAKNNYGRSRENAEPSKIAEDSPRLTNNMIFRGNKINGITFSEAKKIKISVTHNKRLREVAEDDIIFMEEDADGLLLPHNDALVISFNVLDFKIKPILVDPGRSSNIIQ</sequence>
<dbReference type="KEGG" id="nta:107778267"/>
<dbReference type="PaxDb" id="4097-A0A1S3YPL5"/>
<evidence type="ECO:0000313" key="2">
    <source>
        <dbReference type="RefSeq" id="XP_016453977.2"/>
    </source>
</evidence>